<evidence type="ECO:0000313" key="2">
    <source>
        <dbReference type="EMBL" id="KAK3675847.1"/>
    </source>
</evidence>
<name>A0AAE0WQB1_9PEZI</name>
<protein>
    <submittedName>
        <fullName evidence="2">Uncharacterized protein</fullName>
    </submittedName>
</protein>
<proteinExistence type="predicted"/>
<feature type="compositionally biased region" description="Polar residues" evidence="1">
    <location>
        <begin position="302"/>
        <end position="311"/>
    </location>
</feature>
<evidence type="ECO:0000256" key="1">
    <source>
        <dbReference type="SAM" id="MobiDB-lite"/>
    </source>
</evidence>
<feature type="region of interest" description="Disordered" evidence="1">
    <location>
        <begin position="291"/>
        <end position="317"/>
    </location>
</feature>
<accession>A0AAE0WQB1</accession>
<dbReference type="EMBL" id="JAUTXT010000013">
    <property type="protein sequence ID" value="KAK3675847.1"/>
    <property type="molecule type" value="Genomic_DNA"/>
</dbReference>
<organism evidence="2 3">
    <name type="scientific">Recurvomyces mirabilis</name>
    <dbReference type="NCBI Taxonomy" id="574656"/>
    <lineage>
        <taxon>Eukaryota</taxon>
        <taxon>Fungi</taxon>
        <taxon>Dikarya</taxon>
        <taxon>Ascomycota</taxon>
        <taxon>Pezizomycotina</taxon>
        <taxon>Dothideomycetes</taxon>
        <taxon>Dothideomycetidae</taxon>
        <taxon>Mycosphaerellales</taxon>
        <taxon>Teratosphaeriaceae</taxon>
        <taxon>Recurvomyces</taxon>
    </lineage>
</organism>
<dbReference type="AlphaFoldDB" id="A0AAE0WQB1"/>
<sequence length="441" mass="48338">MDPQACPLPQVAQALEPYIKSRHEVTRIRNELHGHLHKHAQQDGTPLTAMNLTSPRDALPQKEIPTTISGVRRAYLKALQAYTAAQGRYDSLKADLDALNDTSKSSTQLGHSPSAVNETLIPLLRQREKRRRLEVIEQTYSAVIASGGDVMTTHLDDIIKNHAGEVPTPPIQNPPSFGEKPDVASRILQLKKDVLSTKHAINRVSASQPDHVSNRSTTGNNSDVAGLQEALNVLTSWMETQLATIGDAEADAQHYQSIPNDHEQSSTVSIEDISTRYDDYITARTKLLHTISKPSTPAHEPTSWSTPSNAGDATKQDNNKSAAEILLPLLPALTGLKTQEQSLLHQSSHLRKLLLASEAQTQQLIMRLSEESHLVRPGAVRGKDWAEAAAQADSDTASYVQGRVGEGERRAIEAEEMLERVRGMPELVGQVVEVMGRKTLN</sequence>
<comment type="caution">
    <text evidence="2">The sequence shown here is derived from an EMBL/GenBank/DDBJ whole genome shotgun (WGS) entry which is preliminary data.</text>
</comment>
<gene>
    <name evidence="2" type="ORF">LTR78_004488</name>
</gene>
<keyword evidence="3" id="KW-1185">Reference proteome</keyword>
<evidence type="ECO:0000313" key="3">
    <source>
        <dbReference type="Proteomes" id="UP001274830"/>
    </source>
</evidence>
<dbReference type="Proteomes" id="UP001274830">
    <property type="component" value="Unassembled WGS sequence"/>
</dbReference>
<reference evidence="2" key="1">
    <citation type="submission" date="2023-07" db="EMBL/GenBank/DDBJ databases">
        <title>Black Yeasts Isolated from many extreme environments.</title>
        <authorList>
            <person name="Coleine C."/>
            <person name="Stajich J.E."/>
            <person name="Selbmann L."/>
        </authorList>
    </citation>
    <scope>NUCLEOTIDE SEQUENCE</scope>
    <source>
        <strain evidence="2">CCFEE 5485</strain>
    </source>
</reference>